<evidence type="ECO:0000256" key="5">
    <source>
        <dbReference type="PROSITE-ProRule" id="PRU00236"/>
    </source>
</evidence>
<evidence type="ECO:0000256" key="1">
    <source>
        <dbReference type="ARBA" id="ARBA00004173"/>
    </source>
</evidence>
<evidence type="ECO:0000256" key="6">
    <source>
        <dbReference type="SAM" id="MobiDB-lite"/>
    </source>
</evidence>
<feature type="compositionally biased region" description="Basic residues" evidence="6">
    <location>
        <begin position="432"/>
        <end position="442"/>
    </location>
</feature>
<feature type="compositionally biased region" description="Pro residues" evidence="6">
    <location>
        <begin position="265"/>
        <end position="279"/>
    </location>
</feature>
<dbReference type="SUPFAM" id="SSF52467">
    <property type="entry name" value="DHS-like NAD/FAD-binding domain"/>
    <property type="match status" value="1"/>
</dbReference>
<keyword evidence="4" id="KW-0520">NAD</keyword>
<dbReference type="GO" id="GO:0005634">
    <property type="term" value="C:nucleus"/>
    <property type="evidence" value="ECO:0007669"/>
    <property type="project" value="TreeGrafter"/>
</dbReference>
<feature type="domain" description="Deacetylase sirtuin-type" evidence="7">
    <location>
        <begin position="86"/>
        <end position="487"/>
    </location>
</feature>
<comment type="subcellular location">
    <subcellularLocation>
        <location evidence="1">Mitochondrion</location>
    </subcellularLocation>
</comment>
<proteinExistence type="inferred from homology"/>
<dbReference type="Proteomes" id="UP000243876">
    <property type="component" value="Unassembled WGS sequence"/>
</dbReference>
<evidence type="ECO:0000256" key="4">
    <source>
        <dbReference type="ARBA" id="ARBA00023027"/>
    </source>
</evidence>
<protein>
    <submittedName>
        <fullName evidence="8">SPOSA6832_03422-mRNA-1:cds</fullName>
    </submittedName>
</protein>
<dbReference type="Pfam" id="PF02146">
    <property type="entry name" value="SIR2"/>
    <property type="match status" value="2"/>
</dbReference>
<dbReference type="GO" id="GO:0031508">
    <property type="term" value="P:pericentric heterochromatin formation"/>
    <property type="evidence" value="ECO:0007669"/>
    <property type="project" value="TreeGrafter"/>
</dbReference>
<comment type="similarity">
    <text evidence="2">Belongs to the sirtuin family. Class I subfamily.</text>
</comment>
<feature type="compositionally biased region" description="Polar residues" evidence="6">
    <location>
        <begin position="58"/>
        <end position="69"/>
    </location>
</feature>
<dbReference type="GO" id="GO:0005739">
    <property type="term" value="C:mitochondrion"/>
    <property type="evidence" value="ECO:0007669"/>
    <property type="project" value="UniProtKB-SubCell"/>
</dbReference>
<accession>A0A0D6EQ34</accession>
<evidence type="ECO:0000313" key="9">
    <source>
        <dbReference type="Proteomes" id="UP000243876"/>
    </source>
</evidence>
<feature type="compositionally biased region" description="Low complexity" evidence="6">
    <location>
        <begin position="588"/>
        <end position="613"/>
    </location>
</feature>
<dbReference type="PROSITE" id="PS50305">
    <property type="entry name" value="SIRTUIN"/>
    <property type="match status" value="1"/>
</dbReference>
<dbReference type="GO" id="GO:0031934">
    <property type="term" value="C:mating-type region heterochromatin"/>
    <property type="evidence" value="ECO:0007669"/>
    <property type="project" value="TreeGrafter"/>
</dbReference>
<dbReference type="GO" id="GO:0070403">
    <property type="term" value="F:NAD+ binding"/>
    <property type="evidence" value="ECO:0007669"/>
    <property type="project" value="InterPro"/>
</dbReference>
<evidence type="ECO:0000259" key="7">
    <source>
        <dbReference type="PROSITE" id="PS50305"/>
    </source>
</evidence>
<dbReference type="GO" id="GO:0000122">
    <property type="term" value="P:negative regulation of transcription by RNA polymerase II"/>
    <property type="evidence" value="ECO:0007669"/>
    <property type="project" value="TreeGrafter"/>
</dbReference>
<dbReference type="GO" id="GO:1990414">
    <property type="term" value="P:replication-born double-strand break repair via sister chromatid exchange"/>
    <property type="evidence" value="ECO:0007669"/>
    <property type="project" value="TreeGrafter"/>
</dbReference>
<feature type="region of interest" description="Disordered" evidence="6">
    <location>
        <begin position="406"/>
        <end position="444"/>
    </location>
</feature>
<feature type="region of interest" description="Disordered" evidence="6">
    <location>
        <begin position="215"/>
        <end position="284"/>
    </location>
</feature>
<keyword evidence="3" id="KW-0808">Transferase</keyword>
<feature type="compositionally biased region" description="Low complexity" evidence="6">
    <location>
        <begin position="419"/>
        <end position="431"/>
    </location>
</feature>
<dbReference type="EMBL" id="CENE01000016">
    <property type="protein sequence ID" value="CEQ41680.1"/>
    <property type="molecule type" value="Genomic_DNA"/>
</dbReference>
<sequence>MSSSSLAGPPLPVLSFGNLDPPTPSSLPPFPTLVLPNASTSTQATDAPMGAARGDLARSSSSPNLPQTTLPDLQHVARCVLKAKRIAVVCGTPFPLSTAFLGFGLTLAPFAGAGISTASGIPDFRSSAGLFESLKKQYPDARLSSGKDLFDVGLFASEQNAAIFYNMIAELKKQTDAVEPTAFHGWLKELDDQGKLFRVYTQNIDALEERAGLTYGLGDTSLPLPPRRAPRSPTKAPRPSAAAPTSSQSSLSSCSFASESSSYPTPRPSPSPPPPPPAPTHSTIPRCIPLHGHLSTLSCSHCSLTTPLAPFLPLLSAGQGPACPRCMEIESARFAAGDRSRGVGVLKPDVVLYGEEHKDGERVGEITRRDLMGQRPDLLLVVGTTLKVKGTKRLVRELAKVIKPAPREPAEDEELEMPSSSLASNASTSSASKKRPRTKPPPKMHTLYLNYDFPTPSRDWAGVFDCWLRGDIQEFVRAVKDEEGRMTGEAGGKGKGKVPAAAAGKKAPTTKKAEAKAGAKGGGKTKTPSGAGKPRQTLIKAQQAPLPNQEKRSPGPLPPSMAPQSLCPLQPVVEIPRPRPAPRDRSLTPGARSSARSAPASAATSGRRSARSSTVQATQSSLAKAGGAGRVQRLGFVVTKRSVGSVTGTGKAK</sequence>
<comment type="caution">
    <text evidence="5">Lacks conserved residue(s) required for the propagation of feature annotation.</text>
</comment>
<reference evidence="9" key="1">
    <citation type="submission" date="2015-02" db="EMBL/GenBank/DDBJ databases">
        <authorList>
            <person name="Gon?alves P."/>
        </authorList>
    </citation>
    <scope>NUCLEOTIDE SEQUENCE [LARGE SCALE GENOMIC DNA]</scope>
</reference>
<dbReference type="PANTHER" id="PTHR11085:SF15">
    <property type="entry name" value="NAD-DEPENDENT HISTONE DEACETYLASE HST4"/>
    <property type="match status" value="1"/>
</dbReference>
<name>A0A0D6EQ34_SPOSA</name>
<dbReference type="AlphaFoldDB" id="A0A0D6EQ34"/>
<dbReference type="Gene3D" id="3.40.50.1220">
    <property type="entry name" value="TPP-binding domain"/>
    <property type="match status" value="2"/>
</dbReference>
<dbReference type="OrthoDB" id="2919105at2759"/>
<dbReference type="Gene3D" id="3.30.1600.10">
    <property type="entry name" value="SIR2/SIRT2 'Small Domain"/>
    <property type="match status" value="1"/>
</dbReference>
<gene>
    <name evidence="8" type="primary">SPOSA6832_03422</name>
</gene>
<dbReference type="InterPro" id="IPR003000">
    <property type="entry name" value="Sirtuin"/>
</dbReference>
<dbReference type="GO" id="GO:0017136">
    <property type="term" value="F:histone deacetylase activity, NAD-dependent"/>
    <property type="evidence" value="ECO:0007669"/>
    <property type="project" value="TreeGrafter"/>
</dbReference>
<dbReference type="InterPro" id="IPR029035">
    <property type="entry name" value="DHS-like_NAD/FAD-binding_dom"/>
</dbReference>
<feature type="non-terminal residue" evidence="8">
    <location>
        <position position="1"/>
    </location>
</feature>
<evidence type="ECO:0000313" key="8">
    <source>
        <dbReference type="EMBL" id="CEQ41680.1"/>
    </source>
</evidence>
<dbReference type="InterPro" id="IPR026590">
    <property type="entry name" value="Ssirtuin_cat_dom"/>
</dbReference>
<dbReference type="InterPro" id="IPR050134">
    <property type="entry name" value="NAD-dep_sirtuin_deacylases"/>
</dbReference>
<feature type="compositionally biased region" description="Low complexity" evidence="6">
    <location>
        <begin position="231"/>
        <end position="264"/>
    </location>
</feature>
<dbReference type="InterPro" id="IPR026591">
    <property type="entry name" value="Sirtuin_cat_small_dom_sf"/>
</dbReference>
<organism evidence="8 9">
    <name type="scientific">Sporidiobolus salmonicolor</name>
    <name type="common">Yeast-like fungus</name>
    <name type="synonym">Sporobolomyces salmonicolor</name>
    <dbReference type="NCBI Taxonomy" id="5005"/>
    <lineage>
        <taxon>Eukaryota</taxon>
        <taxon>Fungi</taxon>
        <taxon>Dikarya</taxon>
        <taxon>Basidiomycota</taxon>
        <taxon>Pucciniomycotina</taxon>
        <taxon>Microbotryomycetes</taxon>
        <taxon>Sporidiobolales</taxon>
        <taxon>Sporidiobolaceae</taxon>
        <taxon>Sporobolomyces</taxon>
    </lineage>
</organism>
<dbReference type="PANTHER" id="PTHR11085">
    <property type="entry name" value="NAD-DEPENDENT PROTEIN DEACYLASE SIRTUIN-5, MITOCHONDRIAL-RELATED"/>
    <property type="match status" value="1"/>
</dbReference>
<dbReference type="GO" id="GO:0006282">
    <property type="term" value="P:regulation of DNA repair"/>
    <property type="evidence" value="ECO:0007669"/>
    <property type="project" value="TreeGrafter"/>
</dbReference>
<feature type="region of interest" description="Disordered" evidence="6">
    <location>
        <begin position="485"/>
        <end position="631"/>
    </location>
</feature>
<evidence type="ECO:0000256" key="3">
    <source>
        <dbReference type="ARBA" id="ARBA00022679"/>
    </source>
</evidence>
<feature type="compositionally biased region" description="Pro residues" evidence="6">
    <location>
        <begin position="21"/>
        <end position="31"/>
    </location>
</feature>
<feature type="compositionally biased region" description="Low complexity" evidence="6">
    <location>
        <begin position="497"/>
        <end position="507"/>
    </location>
</feature>
<feature type="region of interest" description="Disordered" evidence="6">
    <location>
        <begin position="1"/>
        <end position="69"/>
    </location>
</feature>
<evidence type="ECO:0000256" key="2">
    <source>
        <dbReference type="ARBA" id="ARBA00006924"/>
    </source>
</evidence>
<keyword evidence="9" id="KW-1185">Reference proteome</keyword>
<feature type="compositionally biased region" description="Low complexity" evidence="6">
    <location>
        <begin position="525"/>
        <end position="534"/>
    </location>
</feature>